<accession>A0A0A3Z3S5</accession>
<organism evidence="2 3">
    <name type="scientific">Bradyrhizobium japonicum</name>
    <dbReference type="NCBI Taxonomy" id="375"/>
    <lineage>
        <taxon>Bacteria</taxon>
        <taxon>Pseudomonadati</taxon>
        <taxon>Pseudomonadota</taxon>
        <taxon>Alphaproteobacteria</taxon>
        <taxon>Hyphomicrobiales</taxon>
        <taxon>Nitrobacteraceae</taxon>
        <taxon>Bradyrhizobium</taxon>
    </lineage>
</organism>
<feature type="signal peptide" evidence="1">
    <location>
        <begin position="1"/>
        <end position="23"/>
    </location>
</feature>
<proteinExistence type="predicted"/>
<comment type="caution">
    <text evidence="2">The sequence shown here is derived from an EMBL/GenBank/DDBJ whole genome shotgun (WGS) entry which is preliminary data.</text>
</comment>
<gene>
    <name evidence="2" type="ORF">MA20_03395</name>
</gene>
<dbReference type="RefSeq" id="WP_028160985.1">
    <property type="nucleotide sequence ID" value="NZ_JANUDC010000001.1"/>
</dbReference>
<dbReference type="Proteomes" id="UP000030377">
    <property type="component" value="Unassembled WGS sequence"/>
</dbReference>
<dbReference type="AlphaFoldDB" id="A0A0A3Z3S5"/>
<keyword evidence="1" id="KW-0732">Signal</keyword>
<evidence type="ECO:0000256" key="1">
    <source>
        <dbReference type="SAM" id="SignalP"/>
    </source>
</evidence>
<evidence type="ECO:0000313" key="2">
    <source>
        <dbReference type="EMBL" id="KGT80503.1"/>
    </source>
</evidence>
<reference evidence="2 3" key="1">
    <citation type="submission" date="2014-09" db="EMBL/GenBank/DDBJ databases">
        <title>Draft genome of Bradyrhizobium japonicum Is-34.</title>
        <authorList>
            <person name="Tsurumaru H."/>
            <person name="Yamakawa T."/>
            <person name="Hashimoto S."/>
            <person name="Okizaki K."/>
            <person name="Kanesaki Y."/>
            <person name="Yoshikawa H."/>
            <person name="Yajima S."/>
        </authorList>
    </citation>
    <scope>NUCLEOTIDE SEQUENCE [LARGE SCALE GENOMIC DNA]</scope>
    <source>
        <strain evidence="2 3">Is-34</strain>
    </source>
</reference>
<sequence>MTNFKFLGATLVLSALLATPASAWPAVSEPAAAAAADPTFSIYSNYGSGYSAYGMASQVPLGDASGLRTLVRPHHRNHTAGVKRY</sequence>
<protein>
    <submittedName>
        <fullName evidence="2">Uncharacterized protein</fullName>
    </submittedName>
</protein>
<evidence type="ECO:0000313" key="3">
    <source>
        <dbReference type="Proteomes" id="UP000030377"/>
    </source>
</evidence>
<name>A0A0A3Z3S5_BRAJP</name>
<feature type="chain" id="PRO_5002017517" evidence="1">
    <location>
        <begin position="24"/>
        <end position="85"/>
    </location>
</feature>
<dbReference type="EMBL" id="JRPN01000003">
    <property type="protein sequence ID" value="KGT80503.1"/>
    <property type="molecule type" value="Genomic_DNA"/>
</dbReference>